<proteinExistence type="predicted"/>
<keyword evidence="3" id="KW-1185">Reference proteome</keyword>
<evidence type="ECO:0000313" key="3">
    <source>
        <dbReference type="Proteomes" id="UP001497516"/>
    </source>
</evidence>
<evidence type="ECO:0000256" key="1">
    <source>
        <dbReference type="SAM" id="MobiDB-lite"/>
    </source>
</evidence>
<dbReference type="Proteomes" id="UP001497516">
    <property type="component" value="Chromosome 3"/>
</dbReference>
<evidence type="ECO:0000313" key="2">
    <source>
        <dbReference type="EMBL" id="CAL1375510.1"/>
    </source>
</evidence>
<organism evidence="2 3">
    <name type="scientific">Linum trigynum</name>
    <dbReference type="NCBI Taxonomy" id="586398"/>
    <lineage>
        <taxon>Eukaryota</taxon>
        <taxon>Viridiplantae</taxon>
        <taxon>Streptophyta</taxon>
        <taxon>Embryophyta</taxon>
        <taxon>Tracheophyta</taxon>
        <taxon>Spermatophyta</taxon>
        <taxon>Magnoliopsida</taxon>
        <taxon>eudicotyledons</taxon>
        <taxon>Gunneridae</taxon>
        <taxon>Pentapetalae</taxon>
        <taxon>rosids</taxon>
        <taxon>fabids</taxon>
        <taxon>Malpighiales</taxon>
        <taxon>Linaceae</taxon>
        <taxon>Linum</taxon>
    </lineage>
</organism>
<reference evidence="2 3" key="1">
    <citation type="submission" date="2024-04" db="EMBL/GenBank/DDBJ databases">
        <authorList>
            <person name="Fracassetti M."/>
        </authorList>
    </citation>
    <scope>NUCLEOTIDE SEQUENCE [LARGE SCALE GENOMIC DNA]</scope>
</reference>
<protein>
    <submittedName>
        <fullName evidence="2">Uncharacterized protein</fullName>
    </submittedName>
</protein>
<feature type="compositionally biased region" description="Pro residues" evidence="1">
    <location>
        <begin position="64"/>
        <end position="78"/>
    </location>
</feature>
<dbReference type="AlphaFoldDB" id="A0AAV2DPA9"/>
<sequence length="78" mass="8359">MLQASNPNRFLPLMSSLSSPSKPSPPPGNIHNCATHQLPPTCTKQRHKLPPVPDGGMMKKTTPIIPPRVDPPPPLVAP</sequence>
<accession>A0AAV2DPA9</accession>
<dbReference type="EMBL" id="OZ034816">
    <property type="protein sequence ID" value="CAL1375510.1"/>
    <property type="molecule type" value="Genomic_DNA"/>
</dbReference>
<feature type="region of interest" description="Disordered" evidence="1">
    <location>
        <begin position="1"/>
        <end position="78"/>
    </location>
</feature>
<feature type="compositionally biased region" description="Polar residues" evidence="1">
    <location>
        <begin position="32"/>
        <end position="43"/>
    </location>
</feature>
<feature type="compositionally biased region" description="Low complexity" evidence="1">
    <location>
        <begin position="11"/>
        <end position="21"/>
    </location>
</feature>
<name>A0AAV2DPA9_9ROSI</name>
<gene>
    <name evidence="2" type="ORF">LTRI10_LOCUS17302</name>
</gene>